<evidence type="ECO:0000313" key="3">
    <source>
        <dbReference type="EMBL" id="MFC3108772.1"/>
    </source>
</evidence>
<name>A0ABV7F135_9BURK</name>
<dbReference type="InterPro" id="IPR012336">
    <property type="entry name" value="Thioredoxin-like_fold"/>
</dbReference>
<gene>
    <name evidence="3" type="ORF">ACFOFO_12500</name>
</gene>
<sequence>MSLRTAAIVALLISVAPALSIAANLKPATMSASGQAKSPDGIAWYDGDIDAAFAYAKAHDKPLFLYWGAAWCPPCNQVKATIFNRQDFIERSGFFVPVHIDGDAPGAQKLGDRFKVRAYPTMILFKSDGKEITRLPGEVDADRYLKTLTLGLNANHPVKETLAAALAGKKLSADEWRLLAFYSWETDEQQLVGSSDLLPTLQRLAKIAPAGDTATRLALSVLVAAANQKPEPVSFDKAAASKQLMGVLATPRIARDNMDLLVNYPAEIVGFVAPPKSAPRAALVLAFDKAMQVLDADRRLSKTDRLSALAAQVSLARIDVPQGPLSAGLLQQVKARIAETDRATTDVYERQSVINIAGHILTDAGLLAESDLLLKAELQRSHSPYYFMLSLASNAKKRGDNAAAIGWYEQAYQASKGPATRLQWGATYLSGLIDLAPQDEARIGSVARSVFEQVGQTPGAFYERNRSVLERVSRKLTDWNKSGQHAAVLRSVRAQLDDVCRKLPAADDQRSTCQGLLKPAKV</sequence>
<accession>A0ABV7F135</accession>
<evidence type="ECO:0000256" key="1">
    <source>
        <dbReference type="SAM" id="SignalP"/>
    </source>
</evidence>
<dbReference type="Pfam" id="PF13098">
    <property type="entry name" value="Thioredoxin_2"/>
    <property type="match status" value="1"/>
</dbReference>
<dbReference type="Proteomes" id="UP001595530">
    <property type="component" value="Unassembled WGS sequence"/>
</dbReference>
<dbReference type="Gene3D" id="3.40.30.10">
    <property type="entry name" value="Glutaredoxin"/>
    <property type="match status" value="1"/>
</dbReference>
<dbReference type="RefSeq" id="WP_390324789.1">
    <property type="nucleotide sequence ID" value="NZ_JBHRTP010000038.1"/>
</dbReference>
<dbReference type="PANTHER" id="PTHR32234">
    <property type="entry name" value="THIOL:DISULFIDE INTERCHANGE PROTEIN DSBD"/>
    <property type="match status" value="1"/>
</dbReference>
<dbReference type="EMBL" id="JBHRTP010000038">
    <property type="protein sequence ID" value="MFC3108772.1"/>
    <property type="molecule type" value="Genomic_DNA"/>
</dbReference>
<comment type="caution">
    <text evidence="3">The sequence shown here is derived from an EMBL/GenBank/DDBJ whole genome shotgun (WGS) entry which is preliminary data.</text>
</comment>
<reference evidence="4" key="1">
    <citation type="journal article" date="2019" name="Int. J. Syst. Evol. Microbiol.">
        <title>The Global Catalogue of Microorganisms (GCM) 10K type strain sequencing project: providing services to taxonomists for standard genome sequencing and annotation.</title>
        <authorList>
            <consortium name="The Broad Institute Genomics Platform"/>
            <consortium name="The Broad Institute Genome Sequencing Center for Infectious Disease"/>
            <person name="Wu L."/>
            <person name="Ma J."/>
        </authorList>
    </citation>
    <scope>NUCLEOTIDE SEQUENCE [LARGE SCALE GENOMIC DNA]</scope>
    <source>
        <strain evidence="4">KCTC 42986</strain>
    </source>
</reference>
<evidence type="ECO:0000313" key="4">
    <source>
        <dbReference type="Proteomes" id="UP001595530"/>
    </source>
</evidence>
<dbReference type="InterPro" id="IPR013766">
    <property type="entry name" value="Thioredoxin_domain"/>
</dbReference>
<evidence type="ECO:0000259" key="2">
    <source>
        <dbReference type="PROSITE" id="PS51352"/>
    </source>
</evidence>
<organism evidence="3 4">
    <name type="scientific">Undibacterium arcticum</name>
    <dbReference type="NCBI Taxonomy" id="1762892"/>
    <lineage>
        <taxon>Bacteria</taxon>
        <taxon>Pseudomonadati</taxon>
        <taxon>Pseudomonadota</taxon>
        <taxon>Betaproteobacteria</taxon>
        <taxon>Burkholderiales</taxon>
        <taxon>Oxalobacteraceae</taxon>
        <taxon>Undibacterium</taxon>
    </lineage>
</organism>
<feature type="domain" description="Thioredoxin" evidence="2">
    <location>
        <begin position="31"/>
        <end position="153"/>
    </location>
</feature>
<feature type="signal peptide" evidence="1">
    <location>
        <begin position="1"/>
        <end position="22"/>
    </location>
</feature>
<dbReference type="SUPFAM" id="SSF52833">
    <property type="entry name" value="Thioredoxin-like"/>
    <property type="match status" value="1"/>
</dbReference>
<keyword evidence="4" id="KW-1185">Reference proteome</keyword>
<dbReference type="PANTHER" id="PTHR32234:SF0">
    <property type="entry name" value="THIOL:DISULFIDE INTERCHANGE PROTEIN DSBD"/>
    <property type="match status" value="1"/>
</dbReference>
<proteinExistence type="predicted"/>
<protein>
    <submittedName>
        <fullName evidence="3">Thioredoxin family protein</fullName>
    </submittedName>
</protein>
<dbReference type="InterPro" id="IPR036249">
    <property type="entry name" value="Thioredoxin-like_sf"/>
</dbReference>
<feature type="chain" id="PRO_5045337098" evidence="1">
    <location>
        <begin position="23"/>
        <end position="522"/>
    </location>
</feature>
<keyword evidence="1" id="KW-0732">Signal</keyword>
<dbReference type="PROSITE" id="PS51352">
    <property type="entry name" value="THIOREDOXIN_2"/>
    <property type="match status" value="1"/>
</dbReference>